<comment type="caution">
    <text evidence="3">The sequence shown here is derived from an EMBL/GenBank/DDBJ whole genome shotgun (WGS) entry which is preliminary data.</text>
</comment>
<dbReference type="PROSITE" id="PS01186">
    <property type="entry name" value="EGF_2"/>
    <property type="match status" value="1"/>
</dbReference>
<evidence type="ECO:0000313" key="3">
    <source>
        <dbReference type="EMBL" id="MEQ2218176.1"/>
    </source>
</evidence>
<gene>
    <name evidence="3" type="ORF">XENOCAPTIV_030585</name>
</gene>
<feature type="domain" description="EGF-like" evidence="2">
    <location>
        <begin position="24"/>
        <end position="39"/>
    </location>
</feature>
<dbReference type="InterPro" id="IPR001881">
    <property type="entry name" value="EGF-like_Ca-bd_dom"/>
</dbReference>
<protein>
    <recommendedName>
        <fullName evidence="2">EGF-like domain-containing protein</fullName>
    </recommendedName>
</protein>
<evidence type="ECO:0000256" key="1">
    <source>
        <dbReference type="ARBA" id="ARBA00023157"/>
    </source>
</evidence>
<dbReference type="Pfam" id="PF14670">
    <property type="entry name" value="FXa_inhibition"/>
    <property type="match status" value="1"/>
</dbReference>
<evidence type="ECO:0000313" key="4">
    <source>
        <dbReference type="Proteomes" id="UP001434883"/>
    </source>
</evidence>
<dbReference type="SMART" id="SM00179">
    <property type="entry name" value="EGF_CA"/>
    <property type="match status" value="1"/>
</dbReference>
<evidence type="ECO:0000259" key="2">
    <source>
        <dbReference type="PROSITE" id="PS01186"/>
    </source>
</evidence>
<proteinExistence type="predicted"/>
<feature type="non-terminal residue" evidence="3">
    <location>
        <position position="1"/>
    </location>
</feature>
<dbReference type="Proteomes" id="UP001434883">
    <property type="component" value="Unassembled WGS sequence"/>
</dbReference>
<dbReference type="SMART" id="SM00181">
    <property type="entry name" value="EGF"/>
    <property type="match status" value="1"/>
</dbReference>
<keyword evidence="1" id="KW-1015">Disulfide bond</keyword>
<dbReference type="InterPro" id="IPR000742">
    <property type="entry name" value="EGF"/>
</dbReference>
<accession>A0ABV0SCL4</accession>
<keyword evidence="4" id="KW-1185">Reference proteome</keyword>
<dbReference type="SUPFAM" id="SSF57196">
    <property type="entry name" value="EGF/Laminin"/>
    <property type="match status" value="1"/>
</dbReference>
<organism evidence="3 4">
    <name type="scientific">Xenoophorus captivus</name>
    <dbReference type="NCBI Taxonomy" id="1517983"/>
    <lineage>
        <taxon>Eukaryota</taxon>
        <taxon>Metazoa</taxon>
        <taxon>Chordata</taxon>
        <taxon>Craniata</taxon>
        <taxon>Vertebrata</taxon>
        <taxon>Euteleostomi</taxon>
        <taxon>Actinopterygii</taxon>
        <taxon>Neopterygii</taxon>
        <taxon>Teleostei</taxon>
        <taxon>Neoteleostei</taxon>
        <taxon>Acanthomorphata</taxon>
        <taxon>Ovalentaria</taxon>
        <taxon>Atherinomorphae</taxon>
        <taxon>Cyprinodontiformes</taxon>
        <taxon>Goodeidae</taxon>
        <taxon>Xenoophorus</taxon>
    </lineage>
</organism>
<name>A0ABV0SCL4_9TELE</name>
<sequence length="50" mass="5558">SDMCKVVEHQCQHICVSSPSSYKCKCRKGFTLNLDGKTCKGESLSSSFNR</sequence>
<dbReference type="Gene3D" id="2.10.25.10">
    <property type="entry name" value="Laminin"/>
    <property type="match status" value="1"/>
</dbReference>
<dbReference type="EMBL" id="JAHRIN010076575">
    <property type="protein sequence ID" value="MEQ2218176.1"/>
    <property type="molecule type" value="Genomic_DNA"/>
</dbReference>
<reference evidence="3 4" key="1">
    <citation type="submission" date="2021-06" db="EMBL/GenBank/DDBJ databases">
        <authorList>
            <person name="Palmer J.M."/>
        </authorList>
    </citation>
    <scope>NUCLEOTIDE SEQUENCE [LARGE SCALE GENOMIC DNA]</scope>
    <source>
        <strain evidence="3 4">XC_2019</strain>
        <tissue evidence="3">Muscle</tissue>
    </source>
</reference>